<comment type="similarity">
    <text evidence="3">Belongs to the aldehyde dehydrogenase family.</text>
</comment>
<dbReference type="InterPro" id="IPR029510">
    <property type="entry name" value="Ald_DH_CS_GLU"/>
</dbReference>
<sequence length="488" mass="51266">MSILPLYLAGSWQPGHGVPLASVNPADNQPLATVATADAADVDAAVTAGQAAMHDPAWRDLLPHQRAAYLHRIAALIERDAERLAQLQRQDNGKPILETRALVGSAAGTFRYFAAICETLEGDITPSRGSYLSLSTWEPLGVVAAITPWNSPIASEAQKVAPALAAGNAVIVKPSEFTPLLALELAKLADEAGLPKGLLSVLPGTGAVTGAALVAHPGVAKVTFTGGTATGRAIGRVAADKIMPVSLELGGKSPNIVFADADIDQAINGVLFGLFSSQGQSCIAGSRIFVEERIYAAFTAKLAERAAALRIGDPASERTQIGPAITPQHRNKVEGYVALAQQEGGRLLCGGSRPADPALQSGNYIAPTLIEGLGNRSRTAQEEIFGPVGVLLPFRNEDALIAEANDTVYGLASGIWTGDFRRAWRIGRALNAGTVWINTYKQFSIATPFGGNAESGIGREKARDGLKAYMRQKSLYVDLSGRPIPWAD</sequence>
<organism evidence="5 6">
    <name type="scientific">Ferrovibrio xuzhouensis</name>
    <dbReference type="NCBI Taxonomy" id="1576914"/>
    <lineage>
        <taxon>Bacteria</taxon>
        <taxon>Pseudomonadati</taxon>
        <taxon>Pseudomonadota</taxon>
        <taxon>Alphaproteobacteria</taxon>
        <taxon>Rhodospirillales</taxon>
        <taxon>Rhodospirillaceae</taxon>
        <taxon>Ferrovibrio</taxon>
    </lineage>
</organism>
<feature type="domain" description="Aldehyde dehydrogenase" evidence="4">
    <location>
        <begin position="15"/>
        <end position="474"/>
    </location>
</feature>
<evidence type="ECO:0000256" key="1">
    <source>
        <dbReference type="ARBA" id="ARBA00023002"/>
    </source>
</evidence>
<gene>
    <name evidence="5" type="ORF">ACFOOQ_20770</name>
</gene>
<dbReference type="RefSeq" id="WP_379729630.1">
    <property type="nucleotide sequence ID" value="NZ_JBHRYJ010000006.1"/>
</dbReference>
<dbReference type="Proteomes" id="UP001595711">
    <property type="component" value="Unassembled WGS sequence"/>
</dbReference>
<reference evidence="6" key="1">
    <citation type="journal article" date="2019" name="Int. J. Syst. Evol. Microbiol.">
        <title>The Global Catalogue of Microorganisms (GCM) 10K type strain sequencing project: providing services to taxonomists for standard genome sequencing and annotation.</title>
        <authorList>
            <consortium name="The Broad Institute Genomics Platform"/>
            <consortium name="The Broad Institute Genome Sequencing Center for Infectious Disease"/>
            <person name="Wu L."/>
            <person name="Ma J."/>
        </authorList>
    </citation>
    <scope>NUCLEOTIDE SEQUENCE [LARGE SCALE GENOMIC DNA]</scope>
    <source>
        <strain evidence="6">KCTC 42182</strain>
    </source>
</reference>
<dbReference type="InterPro" id="IPR015590">
    <property type="entry name" value="Aldehyde_DH_dom"/>
</dbReference>
<dbReference type="InterPro" id="IPR016160">
    <property type="entry name" value="Ald_DH_CS_CYS"/>
</dbReference>
<protein>
    <submittedName>
        <fullName evidence="5">Aldehyde dehydrogenase</fullName>
    </submittedName>
</protein>
<name>A0ABV7VKJ0_9PROT</name>
<evidence type="ECO:0000259" key="4">
    <source>
        <dbReference type="Pfam" id="PF00171"/>
    </source>
</evidence>
<dbReference type="EMBL" id="JBHRYJ010000006">
    <property type="protein sequence ID" value="MFC3677999.1"/>
    <property type="molecule type" value="Genomic_DNA"/>
</dbReference>
<dbReference type="InterPro" id="IPR016161">
    <property type="entry name" value="Ald_DH/histidinol_DH"/>
</dbReference>
<dbReference type="PROSITE" id="PS00070">
    <property type="entry name" value="ALDEHYDE_DEHYDR_CYS"/>
    <property type="match status" value="1"/>
</dbReference>
<evidence type="ECO:0000313" key="6">
    <source>
        <dbReference type="Proteomes" id="UP001595711"/>
    </source>
</evidence>
<dbReference type="SUPFAM" id="SSF53720">
    <property type="entry name" value="ALDH-like"/>
    <property type="match status" value="1"/>
</dbReference>
<dbReference type="InterPro" id="IPR016163">
    <property type="entry name" value="Ald_DH_C"/>
</dbReference>
<accession>A0ABV7VKJ0</accession>
<evidence type="ECO:0000256" key="2">
    <source>
        <dbReference type="PROSITE-ProRule" id="PRU10007"/>
    </source>
</evidence>
<dbReference type="Gene3D" id="3.40.309.10">
    <property type="entry name" value="Aldehyde Dehydrogenase, Chain A, domain 2"/>
    <property type="match status" value="1"/>
</dbReference>
<dbReference type="InterPro" id="IPR016162">
    <property type="entry name" value="Ald_DH_N"/>
</dbReference>
<proteinExistence type="inferred from homology"/>
<dbReference type="PANTHER" id="PTHR11699">
    <property type="entry name" value="ALDEHYDE DEHYDROGENASE-RELATED"/>
    <property type="match status" value="1"/>
</dbReference>
<dbReference type="PROSITE" id="PS00687">
    <property type="entry name" value="ALDEHYDE_DEHYDR_GLU"/>
    <property type="match status" value="1"/>
</dbReference>
<evidence type="ECO:0000313" key="5">
    <source>
        <dbReference type="EMBL" id="MFC3677999.1"/>
    </source>
</evidence>
<comment type="caution">
    <text evidence="5">The sequence shown here is derived from an EMBL/GenBank/DDBJ whole genome shotgun (WGS) entry which is preliminary data.</text>
</comment>
<dbReference type="CDD" id="cd07114">
    <property type="entry name" value="ALDH_DhaS"/>
    <property type="match status" value="1"/>
</dbReference>
<evidence type="ECO:0000256" key="3">
    <source>
        <dbReference type="RuleBase" id="RU003345"/>
    </source>
</evidence>
<dbReference type="Pfam" id="PF00171">
    <property type="entry name" value="Aldedh"/>
    <property type="match status" value="1"/>
</dbReference>
<keyword evidence="1 3" id="KW-0560">Oxidoreductase</keyword>
<dbReference type="Gene3D" id="3.40.605.10">
    <property type="entry name" value="Aldehyde Dehydrogenase, Chain A, domain 1"/>
    <property type="match status" value="1"/>
</dbReference>
<keyword evidence="6" id="KW-1185">Reference proteome</keyword>
<feature type="active site" evidence="2">
    <location>
        <position position="248"/>
    </location>
</feature>